<dbReference type="Pfam" id="PF14223">
    <property type="entry name" value="Retrotran_gag_2"/>
    <property type="match status" value="1"/>
</dbReference>
<accession>A0A7H4LM91</accession>
<dbReference type="PANTHER" id="PTHR47481:SF31">
    <property type="entry name" value="OS01G0873500 PROTEIN"/>
    <property type="match status" value="1"/>
</dbReference>
<dbReference type="Proteomes" id="UP000280104">
    <property type="component" value="Chromosome II"/>
</dbReference>
<name>A0A7H4LM91_WHEAT</name>
<reference evidence="2 3" key="1">
    <citation type="submission" date="2018-05" db="EMBL/GenBank/DDBJ databases">
        <authorList>
            <person name="Thind KAUR A."/>
        </authorList>
    </citation>
    <scope>NUCLEOTIDE SEQUENCE [LARGE SCALE GENOMIC DNA]</scope>
</reference>
<evidence type="ECO:0000313" key="3">
    <source>
        <dbReference type="Proteomes" id="UP000280104"/>
    </source>
</evidence>
<organism evidence="2 3">
    <name type="scientific">Triticum aestivum</name>
    <name type="common">Wheat</name>
    <dbReference type="NCBI Taxonomy" id="4565"/>
    <lineage>
        <taxon>Eukaryota</taxon>
        <taxon>Viridiplantae</taxon>
        <taxon>Streptophyta</taxon>
        <taxon>Embryophyta</taxon>
        <taxon>Tracheophyta</taxon>
        <taxon>Spermatophyta</taxon>
        <taxon>Magnoliopsida</taxon>
        <taxon>Liliopsida</taxon>
        <taxon>Poales</taxon>
        <taxon>Poaceae</taxon>
        <taxon>BOP clade</taxon>
        <taxon>Pooideae</taxon>
        <taxon>Triticodae</taxon>
        <taxon>Triticeae</taxon>
        <taxon>Triticinae</taxon>
        <taxon>Triticum</taxon>
    </lineage>
</organism>
<evidence type="ECO:0000256" key="1">
    <source>
        <dbReference type="SAM" id="MobiDB-lite"/>
    </source>
</evidence>
<dbReference type="EMBL" id="LS480641">
    <property type="protein sequence ID" value="SPT19729.1"/>
    <property type="molecule type" value="Genomic_DNA"/>
</dbReference>
<evidence type="ECO:0000313" key="2">
    <source>
        <dbReference type="EMBL" id="SPT19729.1"/>
    </source>
</evidence>
<dbReference type="PANTHER" id="PTHR47481">
    <property type="match status" value="1"/>
</dbReference>
<sequence>MSSSTQVSPLGLNYTTSEPLNRTNYVLWKAQAHSQIMGAGLYEYIDQSTVEPTKTIMTKNSDGKEEIVSNPAYNPWLIQDQQIVAYLFRNLPKEVLVQVASLEKSHAICSALANMFAAQSLSRANNCRIALSDAQKGSQSASTYFGQMRALSDELAAAGKPIKDEELLSFIIGGLDMDYQPLISVLDVRVEPLTVDDLFGMVSNFDQRVEMFQGTGAGAFKSSANLAARGRGGSPKGYRKGGGRGGGYGGNNSGNNYNTGGNRNYNTGGGGGGGGRGGHYHNNNYYYSGNNRRPSYNNNRGRPFQGYDEYENKCRICKKITTLQRIVIGAMPRTIPNARKLQQLHIHLMELIPFGTLTLEPQITSPMSLKR</sequence>
<gene>
    <name evidence="2" type="ORF">CAMPLR22A2D_LOCUS4353</name>
</gene>
<protein>
    <submittedName>
        <fullName evidence="2">Uncharacterized protein</fullName>
    </submittedName>
</protein>
<proteinExistence type="predicted"/>
<feature type="region of interest" description="Disordered" evidence="1">
    <location>
        <begin position="226"/>
        <end position="251"/>
    </location>
</feature>
<dbReference type="AlphaFoldDB" id="A0A7H4LM91"/>